<gene>
    <name evidence="2" type="ORF">METZ01_LOCUS1351</name>
</gene>
<reference evidence="2" key="1">
    <citation type="submission" date="2018-05" db="EMBL/GenBank/DDBJ databases">
        <authorList>
            <person name="Lanie J.A."/>
            <person name="Ng W.-L."/>
            <person name="Kazmierczak K.M."/>
            <person name="Andrzejewski T.M."/>
            <person name="Davidsen T.M."/>
            <person name="Wayne K.J."/>
            <person name="Tettelin H."/>
            <person name="Glass J.I."/>
            <person name="Rusch D."/>
            <person name="Podicherti R."/>
            <person name="Tsui H.-C.T."/>
            <person name="Winkler M.E."/>
        </authorList>
    </citation>
    <scope>NUCLEOTIDE SEQUENCE</scope>
</reference>
<feature type="non-terminal residue" evidence="2">
    <location>
        <position position="1"/>
    </location>
</feature>
<protein>
    <recommendedName>
        <fullName evidence="1">Thiol:disulfide interchange protein DsbD N-terminal domain-containing protein</fullName>
    </recommendedName>
</protein>
<dbReference type="InterPro" id="IPR036929">
    <property type="entry name" value="DsbDN_sf"/>
</dbReference>
<evidence type="ECO:0000313" key="2">
    <source>
        <dbReference type="EMBL" id="SUZ48497.1"/>
    </source>
</evidence>
<name>A0A381N1U3_9ZZZZ</name>
<proteinExistence type="predicted"/>
<dbReference type="Pfam" id="PF11412">
    <property type="entry name" value="DsbD_N"/>
    <property type="match status" value="1"/>
</dbReference>
<evidence type="ECO:0000259" key="1">
    <source>
        <dbReference type="Pfam" id="PF11412"/>
    </source>
</evidence>
<dbReference type="InterPro" id="IPR028250">
    <property type="entry name" value="DsbDN"/>
</dbReference>
<dbReference type="AlphaFoldDB" id="A0A381N1U3"/>
<organism evidence="2">
    <name type="scientific">marine metagenome</name>
    <dbReference type="NCBI Taxonomy" id="408172"/>
    <lineage>
        <taxon>unclassified sequences</taxon>
        <taxon>metagenomes</taxon>
        <taxon>ecological metagenomes</taxon>
    </lineage>
</organism>
<sequence>VSAQFRQPTAELTPTIEQQVIRVGQTVTLVLSVELPDDIHVQSDQPRDPYVIPTLLSFTLPEGLTVQEITYPESSDFLLEDWDEPLAVFDHEFTIEVQLALDADLSPGEVVVPGSFLYQACDDRICFPPKTAGVEWRMDVQAALTP</sequence>
<accession>A0A381N1U3</accession>
<dbReference type="Gene3D" id="2.60.40.1250">
    <property type="entry name" value="Thiol:disulfide interchange protein DsbD, N-terminal domain"/>
    <property type="match status" value="1"/>
</dbReference>
<feature type="domain" description="Thiol:disulfide interchange protein DsbD N-terminal" evidence="1">
    <location>
        <begin position="23"/>
        <end position="132"/>
    </location>
</feature>
<dbReference type="EMBL" id="UINC01000071">
    <property type="protein sequence ID" value="SUZ48497.1"/>
    <property type="molecule type" value="Genomic_DNA"/>
</dbReference>